<proteinExistence type="inferred from homology"/>
<evidence type="ECO:0000256" key="2">
    <source>
        <dbReference type="ARBA" id="ARBA00023239"/>
    </source>
</evidence>
<organism evidence="4 5">
    <name type="scientific">Sphingobium olei</name>
    <dbReference type="NCBI Taxonomy" id="420955"/>
    <lineage>
        <taxon>Bacteria</taxon>
        <taxon>Pseudomonadati</taxon>
        <taxon>Pseudomonadota</taxon>
        <taxon>Alphaproteobacteria</taxon>
        <taxon>Sphingomonadales</taxon>
        <taxon>Sphingomonadaceae</taxon>
        <taxon>Sphingobium</taxon>
    </lineage>
</organism>
<sequence length="499" mass="51125">MVRALRITDADDVAILIDDAAPGDDVLGIAARDAIPSGHKLALRSIAAGEIVRKYGQVIGAATRDIAPGQHVHSHNLEVGDHQGGGGVPAPAARASAAADLKDATFEGYLRASGSVGTRNAIGIIASVNCSATVVRRIARQYEGQLPAGIDTVAPFTHGSGCGMPKSGDGFETLERTLAGYARNPNFGGVLLIGLGCEVAQIDDMMARQGLTAGSRLRTLTIQGAGGTAQAIERGSAIVAELIEEAATDRRTTRPASDLVLGLQCGGSDGWSGITANPALGAATDLLVAAGGTAFLSETPEIYGAEHLLIARATNPAVALALEARIAWWEDYAARNSANLDNNPSPGNKAGGLTTIFEKSLGAIAKAGSAPLADVLLYGEQRRVNGLNFMDSPGYDPCSATGQIASGANLLAFTTGRGSVFGAQPTPCLKLASNAALARSMADDIDIDCSPVLDGLSVAEAGRMIFDRLLATASGAPTKSEALGLGDFEFVPWQLGAWM</sequence>
<comment type="similarity">
    <text evidence="1">Belongs to the UxaA family.</text>
</comment>
<dbReference type="GO" id="GO:0016787">
    <property type="term" value="F:hydrolase activity"/>
    <property type="evidence" value="ECO:0007669"/>
    <property type="project" value="UniProtKB-KW"/>
</dbReference>
<dbReference type="EMBL" id="JBHTLS010000129">
    <property type="protein sequence ID" value="MFD1105906.1"/>
    <property type="molecule type" value="Genomic_DNA"/>
</dbReference>
<feature type="domain" description="SAF" evidence="3">
    <location>
        <begin position="11"/>
        <end position="78"/>
    </location>
</feature>
<dbReference type="InterPro" id="IPR052172">
    <property type="entry name" value="UxaA_altronate/galactarate_dh"/>
</dbReference>
<name>A0ABW3NZP7_9SPHN</name>
<evidence type="ECO:0000313" key="5">
    <source>
        <dbReference type="Proteomes" id="UP001597203"/>
    </source>
</evidence>
<dbReference type="RefSeq" id="WP_380912092.1">
    <property type="nucleotide sequence ID" value="NZ_JBHTLS010000129.1"/>
</dbReference>
<comment type="caution">
    <text evidence="4">The sequence shown here is derived from an EMBL/GenBank/DDBJ whole genome shotgun (WGS) entry which is preliminary data.</text>
</comment>
<dbReference type="Pfam" id="PF04295">
    <property type="entry name" value="GD_AH_second"/>
    <property type="match status" value="1"/>
</dbReference>
<dbReference type="SMART" id="SM00858">
    <property type="entry name" value="SAF"/>
    <property type="match status" value="1"/>
</dbReference>
<evidence type="ECO:0000313" key="4">
    <source>
        <dbReference type="EMBL" id="MFD1105906.1"/>
    </source>
</evidence>
<keyword evidence="5" id="KW-1185">Reference proteome</keyword>
<dbReference type="CDD" id="cd11613">
    <property type="entry name" value="SAF_AH_GD"/>
    <property type="match status" value="1"/>
</dbReference>
<dbReference type="Pfam" id="PF08666">
    <property type="entry name" value="SAF"/>
    <property type="match status" value="1"/>
</dbReference>
<dbReference type="InterPro" id="IPR048332">
    <property type="entry name" value="GD_AH_C"/>
</dbReference>
<gene>
    <name evidence="4" type="ORF">ACFQ24_13660</name>
</gene>
<dbReference type="Proteomes" id="UP001597203">
    <property type="component" value="Unassembled WGS sequence"/>
</dbReference>
<evidence type="ECO:0000256" key="1">
    <source>
        <dbReference type="ARBA" id="ARBA00010986"/>
    </source>
</evidence>
<keyword evidence="2" id="KW-0456">Lyase</keyword>
<evidence type="ECO:0000259" key="3">
    <source>
        <dbReference type="SMART" id="SM00858"/>
    </source>
</evidence>
<dbReference type="PANTHER" id="PTHR30536:SF5">
    <property type="entry name" value="ALTRONATE DEHYDRATASE"/>
    <property type="match status" value="1"/>
</dbReference>
<keyword evidence="4" id="KW-0378">Hydrolase</keyword>
<dbReference type="InterPro" id="IPR007392">
    <property type="entry name" value="GD_AH_second"/>
</dbReference>
<protein>
    <submittedName>
        <fullName evidence="4">UxaA family hydrolase</fullName>
    </submittedName>
</protein>
<accession>A0ABW3NZP7</accession>
<dbReference type="InterPro" id="IPR013974">
    <property type="entry name" value="SAF"/>
</dbReference>
<dbReference type="InterPro" id="IPR044144">
    <property type="entry name" value="SAF_UxaA/GarD"/>
</dbReference>
<dbReference type="Gene3D" id="2.30.130.110">
    <property type="match status" value="1"/>
</dbReference>
<dbReference type="PANTHER" id="PTHR30536">
    <property type="entry name" value="ALTRONATE/GALACTARATE DEHYDRATASE"/>
    <property type="match status" value="1"/>
</dbReference>
<dbReference type="Pfam" id="PF20629">
    <property type="entry name" value="GD_AH_C"/>
    <property type="match status" value="1"/>
</dbReference>
<reference evidence="5" key="1">
    <citation type="journal article" date="2019" name="Int. J. Syst. Evol. Microbiol.">
        <title>The Global Catalogue of Microorganisms (GCM) 10K type strain sequencing project: providing services to taxonomists for standard genome sequencing and annotation.</title>
        <authorList>
            <consortium name="The Broad Institute Genomics Platform"/>
            <consortium name="The Broad Institute Genome Sequencing Center for Infectious Disease"/>
            <person name="Wu L."/>
            <person name="Ma J."/>
        </authorList>
    </citation>
    <scope>NUCLEOTIDE SEQUENCE [LARGE SCALE GENOMIC DNA]</scope>
    <source>
        <strain evidence="5">CCUG 54329</strain>
    </source>
</reference>